<accession>A0A371IDT1</accession>
<gene>
    <name evidence="2" type="ORF">CR513_01966</name>
</gene>
<dbReference type="AlphaFoldDB" id="A0A371IDT1"/>
<feature type="non-terminal residue" evidence="2">
    <location>
        <position position="1"/>
    </location>
</feature>
<feature type="compositionally biased region" description="Polar residues" evidence="1">
    <location>
        <begin position="211"/>
        <end position="231"/>
    </location>
</feature>
<feature type="region of interest" description="Disordered" evidence="1">
    <location>
        <begin position="211"/>
        <end position="235"/>
    </location>
</feature>
<reference evidence="2" key="1">
    <citation type="submission" date="2018-05" db="EMBL/GenBank/DDBJ databases">
        <title>Draft genome of Mucuna pruriens seed.</title>
        <authorList>
            <person name="Nnadi N.E."/>
            <person name="Vos R."/>
            <person name="Hasami M.H."/>
            <person name="Devisetty U.K."/>
            <person name="Aguiy J.C."/>
        </authorList>
    </citation>
    <scope>NUCLEOTIDE SEQUENCE [LARGE SCALE GENOMIC DNA]</scope>
    <source>
        <strain evidence="2">JCA_2017</strain>
    </source>
</reference>
<keyword evidence="3" id="KW-1185">Reference proteome</keyword>
<dbReference type="EMBL" id="QJKJ01000336">
    <property type="protein sequence ID" value="RDY13154.1"/>
    <property type="molecule type" value="Genomic_DNA"/>
</dbReference>
<evidence type="ECO:0000256" key="1">
    <source>
        <dbReference type="SAM" id="MobiDB-lite"/>
    </source>
</evidence>
<name>A0A371IDT1_MUCPR</name>
<proteinExistence type="predicted"/>
<sequence length="577" mass="63958">MASPANLTATTRGPSREHLTATQWHSMSAIHSEATSVPAQRHITAWSSLQCKTHARIEKPKVAGGDRLEYQRTLENLILCTLATQGEPSSSVTAIVVNNGTTKVRAFVCLHLAETKPDCLCRDHLDLVSAESDSTSAEEIQLFSLFGPCRDPVSLLMDFLTLGWTNSGFGASRELIVTKGVTFATVKCPPYSKNLGKCTKLPLLIIPNQWPSDESSQSGAKSSGTPRQPSIQKPRRFQLSSTSLPGVACNASHNKVSFAPCINKRNSDQLGVFWHSYFPASIISNFSRFPSSAHDGARCYYWHFSRLRNCRLGTEKQKVTREDRLEHQRTLVDLILSVLASRGGSSPSSMAIAMGDGITESRPCLISVLISIVFQPPSFIVFEFEAEIARLYSVHLHSAETKPDYLYRDHLGSVSAESNSVSAESSKRLKEFIIKLASLPGTQVPLSSTNPLYTFDPEIELTLCRLWKIRNTIVNISSSVDLVINSDQSCSDHSVASTNIFSEPGQMENHDRRLKELATSDVVYQPWCIQYPQLEPTQTYELKSGLIHLWPKFHGLAGEDPHKHLEEFHVVCSTMRP</sequence>
<dbReference type="Proteomes" id="UP000257109">
    <property type="component" value="Unassembled WGS sequence"/>
</dbReference>
<evidence type="ECO:0000313" key="3">
    <source>
        <dbReference type="Proteomes" id="UP000257109"/>
    </source>
</evidence>
<evidence type="ECO:0000313" key="2">
    <source>
        <dbReference type="EMBL" id="RDY13154.1"/>
    </source>
</evidence>
<comment type="caution">
    <text evidence="2">The sequence shown here is derived from an EMBL/GenBank/DDBJ whole genome shotgun (WGS) entry which is preliminary data.</text>
</comment>
<organism evidence="2 3">
    <name type="scientific">Mucuna pruriens</name>
    <name type="common">Velvet bean</name>
    <name type="synonym">Dolichos pruriens</name>
    <dbReference type="NCBI Taxonomy" id="157652"/>
    <lineage>
        <taxon>Eukaryota</taxon>
        <taxon>Viridiplantae</taxon>
        <taxon>Streptophyta</taxon>
        <taxon>Embryophyta</taxon>
        <taxon>Tracheophyta</taxon>
        <taxon>Spermatophyta</taxon>
        <taxon>Magnoliopsida</taxon>
        <taxon>eudicotyledons</taxon>
        <taxon>Gunneridae</taxon>
        <taxon>Pentapetalae</taxon>
        <taxon>rosids</taxon>
        <taxon>fabids</taxon>
        <taxon>Fabales</taxon>
        <taxon>Fabaceae</taxon>
        <taxon>Papilionoideae</taxon>
        <taxon>50 kb inversion clade</taxon>
        <taxon>NPAAA clade</taxon>
        <taxon>indigoferoid/millettioid clade</taxon>
        <taxon>Phaseoleae</taxon>
        <taxon>Mucuna</taxon>
    </lineage>
</organism>
<protein>
    <submittedName>
        <fullName evidence="2">Uncharacterized protein</fullName>
    </submittedName>
</protein>